<dbReference type="SUPFAM" id="SSF49313">
    <property type="entry name" value="Cadherin-like"/>
    <property type="match status" value="1"/>
</dbReference>
<dbReference type="PANTHER" id="PTHR24028:SF328">
    <property type="entry name" value="CADHERIN-3"/>
    <property type="match status" value="1"/>
</dbReference>
<evidence type="ECO:0000256" key="6">
    <source>
        <dbReference type="ARBA" id="ARBA00023136"/>
    </source>
</evidence>
<evidence type="ECO:0000256" key="5">
    <source>
        <dbReference type="ARBA" id="ARBA00022989"/>
    </source>
</evidence>
<dbReference type="PANTHER" id="PTHR24028">
    <property type="entry name" value="CADHERIN-87A"/>
    <property type="match status" value="1"/>
</dbReference>
<dbReference type="RefSeq" id="XP_062530927.1">
    <property type="nucleotide sequence ID" value="XM_062674943.1"/>
</dbReference>
<dbReference type="EnsemblMetazoa" id="XM_038018884.1">
    <property type="protein sequence ID" value="XP_037874812.1"/>
    <property type="gene ID" value="LOC101739891"/>
</dbReference>
<dbReference type="Gene3D" id="2.60.40.60">
    <property type="entry name" value="Cadherins"/>
    <property type="match status" value="1"/>
</dbReference>
<evidence type="ECO:0000256" key="8">
    <source>
        <dbReference type="SAM" id="MobiDB-lite"/>
    </source>
</evidence>
<keyword evidence="6 9" id="KW-0472">Membrane</keyword>
<comment type="subcellular location">
    <subcellularLocation>
        <location evidence="1">Membrane</location>
        <topology evidence="1">Single-pass membrane protein</topology>
    </subcellularLocation>
</comment>
<dbReference type="KEGG" id="bmor:101739891"/>
<evidence type="ECO:0000256" key="2">
    <source>
        <dbReference type="ARBA" id="ARBA00022692"/>
    </source>
</evidence>
<keyword evidence="2 9" id="KW-0812">Transmembrane</keyword>
<feature type="chain" id="PRO_5035750556" evidence="10">
    <location>
        <begin position="30"/>
        <end position="2127"/>
    </location>
</feature>
<protein>
    <submittedName>
        <fullName evidence="11">Uncharacterized protein</fullName>
    </submittedName>
</protein>
<evidence type="ECO:0000256" key="9">
    <source>
        <dbReference type="SAM" id="Phobius"/>
    </source>
</evidence>
<evidence type="ECO:0000256" key="3">
    <source>
        <dbReference type="ARBA" id="ARBA00022737"/>
    </source>
</evidence>
<keyword evidence="7" id="KW-0325">Glycoprotein</keyword>
<dbReference type="CDD" id="cd11304">
    <property type="entry name" value="Cadherin_repeat"/>
    <property type="match status" value="1"/>
</dbReference>
<dbReference type="InterPro" id="IPR050174">
    <property type="entry name" value="Protocadherin/Cadherin-CA"/>
</dbReference>
<evidence type="ECO:0000256" key="4">
    <source>
        <dbReference type="ARBA" id="ARBA00022837"/>
    </source>
</evidence>
<dbReference type="Proteomes" id="UP000005204">
    <property type="component" value="Unassembled WGS sequence"/>
</dbReference>
<reference evidence="12" key="1">
    <citation type="journal article" date="2008" name="Insect Biochem. Mol. Biol.">
        <title>The genome of a lepidopteran model insect, the silkworm Bombyx mori.</title>
        <authorList>
            <consortium name="International Silkworm Genome Consortium"/>
        </authorList>
    </citation>
    <scope>NUCLEOTIDE SEQUENCE [LARGE SCALE GENOMIC DNA]</scope>
    <source>
        <strain evidence="12">p50T</strain>
    </source>
</reference>
<dbReference type="InterPro" id="IPR002126">
    <property type="entry name" value="Cadherin-like_dom"/>
</dbReference>
<name>A0A8R2M536_BOMMO</name>
<organism evidence="11 12">
    <name type="scientific">Bombyx mori</name>
    <name type="common">Silk moth</name>
    <dbReference type="NCBI Taxonomy" id="7091"/>
    <lineage>
        <taxon>Eukaryota</taxon>
        <taxon>Metazoa</taxon>
        <taxon>Ecdysozoa</taxon>
        <taxon>Arthropoda</taxon>
        <taxon>Hexapoda</taxon>
        <taxon>Insecta</taxon>
        <taxon>Pterygota</taxon>
        <taxon>Neoptera</taxon>
        <taxon>Endopterygota</taxon>
        <taxon>Lepidoptera</taxon>
        <taxon>Glossata</taxon>
        <taxon>Ditrysia</taxon>
        <taxon>Bombycoidea</taxon>
        <taxon>Bombycidae</taxon>
        <taxon>Bombycinae</taxon>
        <taxon>Bombyx</taxon>
    </lineage>
</organism>
<feature type="transmembrane region" description="Helical" evidence="9">
    <location>
        <begin position="1951"/>
        <end position="1975"/>
    </location>
</feature>
<evidence type="ECO:0000256" key="7">
    <source>
        <dbReference type="ARBA" id="ARBA00023180"/>
    </source>
</evidence>
<dbReference type="InterPro" id="IPR015919">
    <property type="entry name" value="Cadherin-like_sf"/>
</dbReference>
<feature type="region of interest" description="Disordered" evidence="8">
    <location>
        <begin position="2075"/>
        <end position="2095"/>
    </location>
</feature>
<proteinExistence type="predicted"/>
<accession>A0A8R2M536</accession>
<dbReference type="PROSITE" id="PS00232">
    <property type="entry name" value="CADHERIN_1"/>
    <property type="match status" value="1"/>
</dbReference>
<dbReference type="PRINTS" id="PR00205">
    <property type="entry name" value="CADHERIN"/>
</dbReference>
<dbReference type="GO" id="GO:0005886">
    <property type="term" value="C:plasma membrane"/>
    <property type="evidence" value="ECO:0007669"/>
    <property type="project" value="InterPro"/>
</dbReference>
<reference evidence="11" key="2">
    <citation type="submission" date="2022-06" db="UniProtKB">
        <authorList>
            <consortium name="EnsemblMetazoa"/>
        </authorList>
    </citation>
    <scope>IDENTIFICATION</scope>
    <source>
        <strain evidence="11">p50T (Dazao)</strain>
    </source>
</reference>
<evidence type="ECO:0000256" key="10">
    <source>
        <dbReference type="SAM" id="SignalP"/>
    </source>
</evidence>
<dbReference type="GO" id="GO:0005509">
    <property type="term" value="F:calcium ion binding"/>
    <property type="evidence" value="ECO:0007669"/>
    <property type="project" value="InterPro"/>
</dbReference>
<dbReference type="GeneID" id="101739891"/>
<evidence type="ECO:0000313" key="12">
    <source>
        <dbReference type="Proteomes" id="UP000005204"/>
    </source>
</evidence>
<dbReference type="GO" id="GO:0007156">
    <property type="term" value="P:homophilic cell adhesion via plasma membrane adhesion molecules"/>
    <property type="evidence" value="ECO:0007669"/>
    <property type="project" value="InterPro"/>
</dbReference>
<evidence type="ECO:0000313" key="11">
    <source>
        <dbReference type="EnsemblMetazoa" id="XP_037874812.1"/>
    </source>
</evidence>
<keyword evidence="12" id="KW-1185">Reference proteome</keyword>
<keyword evidence="5 9" id="KW-1133">Transmembrane helix</keyword>
<keyword evidence="3" id="KW-0677">Repeat</keyword>
<dbReference type="RefSeq" id="XP_037874812.1">
    <property type="nucleotide sequence ID" value="XM_038018884.2"/>
</dbReference>
<keyword evidence="4" id="KW-0106">Calcium</keyword>
<sequence length="2127" mass="233494">MVRKTSEYIWWMYFLFVLTIASSIKTTHGCQMDGVIMWPIPVSESILDTHTGYVLDRGTTDIEDITTIRYGEGLNAGPYLEVSHAQNRFQMWVNDAYRNYEENEVAQSMSMTVTFRCTGGTTNTLVFLINVIDTNNNAPQFRPNDIFEYVITTPLAPGFLVTGCFNNIVVRDIDLTTQRIDFGIEENPYIDIAYDSSLSTTPKEFKAVLRTKTFIRTIPELLTLKISATDVDLTGDPPRTTYATVHIKSDPEFEFPEEPVFSRAFYLANYDEGKITHDAISLRQGFDDQVQFSLDGDYATNFQLNQNGNQITLTVRTPLSNIDVSQILLIVKAEREYTSGASATVIVQLPEEVNLEFERAHYSGQIENNILRLSQLTLIQGFEGSISARIIGEHASYFSVTVQGNSVTITMAPLTENIIRDNNFIYLEVIVSAERGLGSAVVTLEIIKDDNTTPVFSSKIYTGNYDVVNGLNIEPIYFVQGYDDSVSLKLDGDSSELFEVERDGAIIKITSSALPVEIHSRSNLILSLEATKPRTVGANAAIVINLPEEPSDGMSLLGFERVTYVGSIEDNTVALGSIALTEGFSTSVSFTLFGELVDFFTVTASGSTVTVGLHRTIPEDLIPANRVIVLELRASAPQAVSAYTTIVLTIARDEDSAAPVNDLVFASPHYTGSYSEMSGLVFETPISLSQGYDTAVQFSLEGDNAQWFSLIQNQNSVSLTLRTPIPTAVIANNRKLIFSVAAQRPGSITIRTTIIISLIDEPSDGMSLLGFERVTYVGSIEDNTVALDSIALTEGFSTSVSFTLFGELVDFFTVTASGSTLTIGLHRTIPKDLIPANRVIVLELRASAPQAVSAYTTIVLTIARDEDSAAPVNDLVFASPHYTGSYSEMSGLVFETPISLSQGYDTAVQFSLEGDNAQWFNLIQNQNSVSLTLRTPIPTAVIANNRKLIFSVAAQRPGSITIRTTIIISLIDEPSDGMSLLGFERVTYVGSIEDNTVALDSIALTEGFSTSVSFTLFGELVDFFTVTASGSTVTIELHRTIPEDLIPTNRVIVLELRASAPQAVSAYTTIVLTTARDEDSAAPVKDLVFDSPHYTGSYSEMSGLVFETPISLSQGYDTAVQFSLEGDNAQWFSLIQNQNSVSLTLRTPIPTAVIANNRKLIFSIAAQRPGSITIRTTIIISLIDEPSDGMSLLGFERVTYVGSIEDNTVALGSIALTEGFSTSVSFTLFGELVDFFTVTASGSTVTIGLHRTIPEDLIPTNRVIVLELRASAPQAVSAYTTIVLTIARDEDSTAPVNDLVFDSPHYTGSYTEINGLVFDTPISLSRGYDEMVIFYLEGDNTQWFNLVKKENIISLTLAIPIPSTVLANNRKLIFNIAAQRPGSVTARATIIILLLEGEEVPSNEYFDKVLYEGLIQGNIVRHEQINLFGFLGENIRLIGEYASLFGANVNNGVITIQLSGSIPVPTDVTLIALELHALRARSVLLLTVESTENPNPPLVVFGSSSYALRVEITRTGLIGRVHASADNGEAVTYSLRTENVHLVDRLSVNNDGELHLSAPASSGVYTFEVVATTVFTRASALAIVHLTVDAATICGDDLVMPPLLVIDRDEESPHRDLVALNPEKHEGCRYTLTNRWPVDQTWLYVDDTGLHTRAIDREHESIAFMKVSQVQVELILHCANDKVRSKRSIDQKTNSIADYGSKHWILTDSILYNSRRSFVNLIVNDINDNAPVFVGKENEPIAVGYPISDLEEVLLPRSLAELKASDADIGENAVLRYWSHEPAVVVSPTTGFVHVRSGARLHDNKEFTVHATDRNGEGLTGHIKLLVKLLNVNNIAVVTVQNSFLDDEIKIISQLSTGVGYEVKALRSDIISDAAQPSDDTRKERDAGVAGTTMQLYIYGLNERQPVSVKRLITDINNIAIIVDIVANAISLEDHLEGREICVIAERDTGLLIACILLSILLFIIIVVAVVWSILKRRKSPHYSQFSDKNSIASRTNSLGQLPKTEAEQKPRLYIEDLRKSERKLQEILDAPPLEEVKASTSTEKLSEPPTESIIDIPVMEPSLPIVIQSIDKLKDATDESDDDEFGENKKNRRKSVVTFNENVEKIIHVEDDDDSTSVPGYEIYKL</sequence>
<dbReference type="InterPro" id="IPR020894">
    <property type="entry name" value="Cadherin_CS"/>
</dbReference>
<keyword evidence="10" id="KW-0732">Signal</keyword>
<feature type="signal peptide" evidence="10">
    <location>
        <begin position="1"/>
        <end position="29"/>
    </location>
</feature>
<evidence type="ECO:0000256" key="1">
    <source>
        <dbReference type="ARBA" id="ARBA00004167"/>
    </source>
</evidence>